<feature type="binding site" evidence="11">
    <location>
        <position position="53"/>
    </location>
    <ligand>
        <name>substrate</name>
    </ligand>
</feature>
<dbReference type="GO" id="GO:0009423">
    <property type="term" value="P:chorismate biosynthetic process"/>
    <property type="evidence" value="ECO:0007669"/>
    <property type="project" value="UniProtKB-UniRule"/>
</dbReference>
<name>A0A7K1UU24_9NOCA</name>
<feature type="binding site" evidence="11">
    <location>
        <position position="75"/>
    </location>
    <ligand>
        <name>substrate</name>
    </ligand>
</feature>
<sequence length="405" mass="42234">MLVGPPGAGKSTIGRKLARELGVDLYDTDAGIEERAGRTIPEIFAEDGEPEFRRMEEEVVRDAVLAGHGVVSLGGGSVLSAATRALLRDRTVVYLEISVGEGLRRTGASTNRPLLNGDDPARKYRELMKTRRPLYREVATVRVRTDGRSPGRVVRMILAKLGLEPIARPEDSTAEPTTVEPGISSSRSRARRKRRRGGGRGKAETQPATLTNTTAADPNPATPAENRESPAPAADTGEGPKRARRNRRSRRRGGRSTETGSPTSAVEMSTDPGRDTATTTTGPGDRSASSGSDAPGSSLSGGGRRRRASRAAGAPANAIAGSTGFESGSAAAQQDSGRSAAPQPRTGAAAQSDSARPAGPVAAPGSGRSRRARARRARARAREHETTRTADSTPTATPPATGGDS</sequence>
<feature type="compositionally biased region" description="Basic residues" evidence="12">
    <location>
        <begin position="368"/>
        <end position="379"/>
    </location>
</feature>
<protein>
    <recommendedName>
        <fullName evidence="3 11">Shikimate kinase</fullName>
        <shortName evidence="11">SK</shortName>
        <ecNumber evidence="3 11">2.7.1.71</ecNumber>
    </recommendedName>
</protein>
<evidence type="ECO:0000313" key="13">
    <source>
        <dbReference type="EMBL" id="MVU77854.1"/>
    </source>
</evidence>
<dbReference type="PROSITE" id="PS01128">
    <property type="entry name" value="SHIKIMATE_KINASE"/>
    <property type="match status" value="1"/>
</dbReference>
<keyword evidence="14" id="KW-1185">Reference proteome</keyword>
<keyword evidence="6 11" id="KW-0547">Nucleotide-binding</keyword>
<evidence type="ECO:0000256" key="1">
    <source>
        <dbReference type="ARBA" id="ARBA00004842"/>
    </source>
</evidence>
<keyword evidence="8 11" id="KW-0067">ATP-binding</keyword>
<dbReference type="Pfam" id="PF01202">
    <property type="entry name" value="SKI"/>
    <property type="match status" value="1"/>
</dbReference>
<comment type="function">
    <text evidence="11">Catalyzes the specific phosphorylation of the 3-hydroxyl group of shikimic acid using ATP as a cosubstrate.</text>
</comment>
<accession>A0A7K1UU24</accession>
<keyword evidence="4 11" id="KW-0028">Amino-acid biosynthesis</keyword>
<evidence type="ECO:0000256" key="11">
    <source>
        <dbReference type="HAMAP-Rule" id="MF_00109"/>
    </source>
</evidence>
<keyword evidence="9 11" id="KW-0057">Aromatic amino acid biosynthesis</keyword>
<evidence type="ECO:0000256" key="10">
    <source>
        <dbReference type="ARBA" id="ARBA00048567"/>
    </source>
</evidence>
<feature type="region of interest" description="Disordered" evidence="12">
    <location>
        <begin position="168"/>
        <end position="405"/>
    </location>
</feature>
<dbReference type="InterPro" id="IPR000623">
    <property type="entry name" value="Shikimate_kinase/TSH1"/>
</dbReference>
<feature type="binding site" evidence="11">
    <location>
        <position position="112"/>
    </location>
    <ligand>
        <name>ATP</name>
        <dbReference type="ChEBI" id="CHEBI:30616"/>
    </ligand>
</feature>
<proteinExistence type="inferred from homology"/>
<organism evidence="13 14">
    <name type="scientific">Nocardia terrae</name>
    <dbReference type="NCBI Taxonomy" id="2675851"/>
    <lineage>
        <taxon>Bacteria</taxon>
        <taxon>Bacillati</taxon>
        <taxon>Actinomycetota</taxon>
        <taxon>Actinomycetes</taxon>
        <taxon>Mycobacteriales</taxon>
        <taxon>Nocardiaceae</taxon>
        <taxon>Nocardia</taxon>
    </lineage>
</organism>
<evidence type="ECO:0000256" key="8">
    <source>
        <dbReference type="ARBA" id="ARBA00022840"/>
    </source>
</evidence>
<evidence type="ECO:0000256" key="4">
    <source>
        <dbReference type="ARBA" id="ARBA00022605"/>
    </source>
</evidence>
<comment type="catalytic activity">
    <reaction evidence="10 11">
        <text>shikimate + ATP = 3-phosphoshikimate + ADP + H(+)</text>
        <dbReference type="Rhea" id="RHEA:13121"/>
        <dbReference type="ChEBI" id="CHEBI:15378"/>
        <dbReference type="ChEBI" id="CHEBI:30616"/>
        <dbReference type="ChEBI" id="CHEBI:36208"/>
        <dbReference type="ChEBI" id="CHEBI:145989"/>
        <dbReference type="ChEBI" id="CHEBI:456216"/>
        <dbReference type="EC" id="2.7.1.71"/>
    </reaction>
</comment>
<evidence type="ECO:0000256" key="9">
    <source>
        <dbReference type="ARBA" id="ARBA00023141"/>
    </source>
</evidence>
<comment type="subunit">
    <text evidence="11">Monomer.</text>
</comment>
<dbReference type="Proteomes" id="UP000466794">
    <property type="component" value="Unassembled WGS sequence"/>
</dbReference>
<dbReference type="GO" id="GO:0009073">
    <property type="term" value="P:aromatic amino acid family biosynthetic process"/>
    <property type="evidence" value="ECO:0007669"/>
    <property type="project" value="UniProtKB-KW"/>
</dbReference>
<feature type="compositionally biased region" description="Low complexity" evidence="12">
    <location>
        <begin position="310"/>
        <end position="322"/>
    </location>
</feature>
<feature type="binding site" evidence="11">
    <location>
        <position position="29"/>
    </location>
    <ligand>
        <name>substrate</name>
    </ligand>
</feature>
<evidence type="ECO:0000256" key="6">
    <source>
        <dbReference type="ARBA" id="ARBA00022741"/>
    </source>
</evidence>
<dbReference type="GO" id="GO:0008652">
    <property type="term" value="P:amino acid biosynthetic process"/>
    <property type="evidence" value="ECO:0007669"/>
    <property type="project" value="UniProtKB-KW"/>
</dbReference>
<feature type="compositionally biased region" description="Low complexity" evidence="12">
    <location>
        <begin position="389"/>
        <end position="405"/>
    </location>
</feature>
<feature type="compositionally biased region" description="Basic residues" evidence="12">
    <location>
        <begin position="242"/>
        <end position="254"/>
    </location>
</feature>
<dbReference type="PANTHER" id="PTHR21087:SF16">
    <property type="entry name" value="SHIKIMATE KINASE 1, CHLOROPLASTIC"/>
    <property type="match status" value="1"/>
</dbReference>
<feature type="compositionally biased region" description="Low complexity" evidence="12">
    <location>
        <begin position="275"/>
        <end position="298"/>
    </location>
</feature>
<dbReference type="EMBL" id="WRPP01000002">
    <property type="protein sequence ID" value="MVU77854.1"/>
    <property type="molecule type" value="Genomic_DNA"/>
</dbReference>
<evidence type="ECO:0000256" key="12">
    <source>
        <dbReference type="SAM" id="MobiDB-lite"/>
    </source>
</evidence>
<comment type="cofactor">
    <cofactor evidence="11">
        <name>Mg(2+)</name>
        <dbReference type="ChEBI" id="CHEBI:18420"/>
    </cofactor>
    <text evidence="11">Binds 1 Mg(2+) ion per subunit.</text>
</comment>
<feature type="binding site" evidence="11">
    <location>
        <position position="131"/>
    </location>
    <ligand>
        <name>substrate</name>
    </ligand>
</feature>
<evidence type="ECO:0000256" key="2">
    <source>
        <dbReference type="ARBA" id="ARBA00006997"/>
    </source>
</evidence>
<dbReference type="InterPro" id="IPR023000">
    <property type="entry name" value="Shikimate_kinase_CS"/>
</dbReference>
<feature type="binding site" evidence="11">
    <location>
        <position position="11"/>
    </location>
    <ligand>
        <name>Mg(2+)</name>
        <dbReference type="ChEBI" id="CHEBI:18420"/>
    </ligand>
</feature>
<dbReference type="SUPFAM" id="SSF52540">
    <property type="entry name" value="P-loop containing nucleoside triphosphate hydrolases"/>
    <property type="match status" value="1"/>
</dbReference>
<gene>
    <name evidence="11" type="primary">aroK</name>
    <name evidence="13" type="ORF">GPX89_11430</name>
</gene>
<dbReference type="GO" id="GO:0000287">
    <property type="term" value="F:magnesium ion binding"/>
    <property type="evidence" value="ECO:0007669"/>
    <property type="project" value="UniProtKB-UniRule"/>
</dbReference>
<dbReference type="CDD" id="cd00464">
    <property type="entry name" value="SK"/>
    <property type="match status" value="1"/>
</dbReference>
<keyword evidence="5 11" id="KW-0808">Transferase</keyword>
<dbReference type="GO" id="GO:0005524">
    <property type="term" value="F:ATP binding"/>
    <property type="evidence" value="ECO:0007669"/>
    <property type="project" value="UniProtKB-UniRule"/>
</dbReference>
<dbReference type="InterPro" id="IPR027417">
    <property type="entry name" value="P-loop_NTPase"/>
</dbReference>
<keyword evidence="11" id="KW-0963">Cytoplasm</keyword>
<dbReference type="GO" id="GO:0005829">
    <property type="term" value="C:cytosol"/>
    <property type="evidence" value="ECO:0007669"/>
    <property type="project" value="TreeGrafter"/>
</dbReference>
<dbReference type="InterPro" id="IPR031322">
    <property type="entry name" value="Shikimate/glucono_kinase"/>
</dbReference>
<dbReference type="PANTHER" id="PTHR21087">
    <property type="entry name" value="SHIKIMATE KINASE"/>
    <property type="match status" value="1"/>
</dbReference>
<reference evidence="13 14" key="1">
    <citation type="submission" date="2019-12" db="EMBL/GenBank/DDBJ databases">
        <title>Nocardia sp. nov. ET3-3 isolated from soil.</title>
        <authorList>
            <person name="Kanchanasin P."/>
            <person name="Tanasupawat S."/>
            <person name="Yuki M."/>
            <person name="Kudo T."/>
        </authorList>
    </citation>
    <scope>NUCLEOTIDE SEQUENCE [LARGE SCALE GENOMIC DNA]</scope>
    <source>
        <strain evidence="13 14">ET3-3</strain>
    </source>
</reference>
<dbReference type="EC" id="2.7.1.71" evidence="3 11"/>
<keyword evidence="7 11" id="KW-0418">Kinase</keyword>
<keyword evidence="11" id="KW-0460">Magnesium</keyword>
<comment type="similarity">
    <text evidence="2 11">Belongs to the shikimate kinase family.</text>
</comment>
<feature type="compositionally biased region" description="Low complexity" evidence="12">
    <location>
        <begin position="207"/>
        <end position="224"/>
    </location>
</feature>
<comment type="subcellular location">
    <subcellularLocation>
        <location evidence="11">Cytoplasm</location>
    </subcellularLocation>
</comment>
<feature type="binding site" evidence="11">
    <location>
        <begin position="7"/>
        <end position="12"/>
    </location>
    <ligand>
        <name>ATP</name>
        <dbReference type="ChEBI" id="CHEBI:30616"/>
    </ligand>
</feature>
<evidence type="ECO:0000256" key="7">
    <source>
        <dbReference type="ARBA" id="ARBA00022777"/>
    </source>
</evidence>
<dbReference type="Gene3D" id="3.40.50.300">
    <property type="entry name" value="P-loop containing nucleotide triphosphate hydrolases"/>
    <property type="match status" value="1"/>
</dbReference>
<feature type="binding site" evidence="11">
    <location>
        <position position="148"/>
    </location>
    <ligand>
        <name>ATP</name>
        <dbReference type="ChEBI" id="CHEBI:30616"/>
    </ligand>
</feature>
<dbReference type="AlphaFoldDB" id="A0A7K1UU24"/>
<keyword evidence="11" id="KW-0479">Metal-binding</keyword>
<dbReference type="UniPathway" id="UPA00053">
    <property type="reaction ID" value="UER00088"/>
</dbReference>
<evidence type="ECO:0000256" key="5">
    <source>
        <dbReference type="ARBA" id="ARBA00022679"/>
    </source>
</evidence>
<feature type="compositionally biased region" description="Polar residues" evidence="12">
    <location>
        <begin position="324"/>
        <end position="337"/>
    </location>
</feature>
<dbReference type="PRINTS" id="PR01100">
    <property type="entry name" value="SHIKIMTKNASE"/>
</dbReference>
<evidence type="ECO:0000256" key="3">
    <source>
        <dbReference type="ARBA" id="ARBA00012154"/>
    </source>
</evidence>
<dbReference type="GO" id="GO:0004765">
    <property type="term" value="F:shikimate kinase activity"/>
    <property type="evidence" value="ECO:0007669"/>
    <property type="project" value="UniProtKB-UniRule"/>
</dbReference>
<comment type="pathway">
    <text evidence="1 11">Metabolic intermediate biosynthesis; chorismate biosynthesis; chorismate from D-erythrose 4-phosphate and phosphoenolpyruvate: step 5/7.</text>
</comment>
<feature type="compositionally biased region" description="Basic residues" evidence="12">
    <location>
        <begin position="188"/>
        <end position="199"/>
    </location>
</feature>
<dbReference type="HAMAP" id="MF_00109">
    <property type="entry name" value="Shikimate_kinase"/>
    <property type="match status" value="1"/>
</dbReference>
<evidence type="ECO:0000313" key="14">
    <source>
        <dbReference type="Proteomes" id="UP000466794"/>
    </source>
</evidence>
<comment type="caution">
    <text evidence="13">The sequence shown here is derived from an EMBL/GenBank/DDBJ whole genome shotgun (WGS) entry which is preliminary data.</text>
</comment>